<name>A0ABT0XIR1_9BACI</name>
<sequence length="173" mass="18899">MMRISILDQSPIAEEETAVEALKKTVKLAQFADELGFSRFWVSEHHNFAELAGSAPEALIPYILAKTKRIRVGSGGVMLQHYPAFKVAEVFNVLASLEPDRVDLGIGKAPGGTNISTTALQGTGSDSEAFNEKFGELLGFLNDGEKERELVAWPIPKKPADVYLLGEVQRVQN</sequence>
<dbReference type="SUPFAM" id="SSF51679">
    <property type="entry name" value="Bacterial luciferase-like"/>
    <property type="match status" value="1"/>
</dbReference>
<comment type="caution">
    <text evidence="3">The sequence shown here is derived from an EMBL/GenBank/DDBJ whole genome shotgun (WGS) entry which is preliminary data.</text>
</comment>
<evidence type="ECO:0000256" key="1">
    <source>
        <dbReference type="ARBA" id="ARBA00007789"/>
    </source>
</evidence>
<dbReference type="InterPro" id="IPR050766">
    <property type="entry name" value="Bact_Lucif_Oxidored"/>
</dbReference>
<dbReference type="EMBL" id="JAMQJY010000001">
    <property type="protein sequence ID" value="MCM2675784.1"/>
    <property type="molecule type" value="Genomic_DNA"/>
</dbReference>
<accession>A0ABT0XIR1</accession>
<dbReference type="InterPro" id="IPR011251">
    <property type="entry name" value="Luciferase-like_dom"/>
</dbReference>
<feature type="domain" description="Luciferase-like" evidence="2">
    <location>
        <begin position="2"/>
        <end position="115"/>
    </location>
</feature>
<protein>
    <submittedName>
        <fullName evidence="3">MsnO8 family LLM class oxidoreductase</fullName>
        <ecNumber evidence="3">1.-.-.-</ecNumber>
    </submittedName>
</protein>
<proteinExistence type="predicted"/>
<dbReference type="GO" id="GO:0016491">
    <property type="term" value="F:oxidoreductase activity"/>
    <property type="evidence" value="ECO:0007669"/>
    <property type="project" value="UniProtKB-KW"/>
</dbReference>
<dbReference type="PANTHER" id="PTHR30137:SF20">
    <property type="entry name" value="N-ACETYL-S-ALKYLCYSTEINE MONOOXYGENASE"/>
    <property type="match status" value="1"/>
</dbReference>
<dbReference type="PANTHER" id="PTHR30137">
    <property type="entry name" value="LUCIFERASE-LIKE MONOOXYGENASE"/>
    <property type="match status" value="1"/>
</dbReference>
<keyword evidence="4" id="KW-1185">Reference proteome</keyword>
<dbReference type="NCBIfam" id="TIGR03558">
    <property type="entry name" value="oxido_grp_1"/>
    <property type="match status" value="1"/>
</dbReference>
<dbReference type="InterPro" id="IPR036661">
    <property type="entry name" value="Luciferase-like_sf"/>
</dbReference>
<dbReference type="RefSeq" id="WP_251606969.1">
    <property type="nucleotide sequence ID" value="NZ_JAMQJY010000001.1"/>
</dbReference>
<gene>
    <name evidence="3" type="ORF">NDM98_09955</name>
</gene>
<dbReference type="Proteomes" id="UP001203665">
    <property type="component" value="Unassembled WGS sequence"/>
</dbReference>
<dbReference type="Gene3D" id="3.20.20.30">
    <property type="entry name" value="Luciferase-like domain"/>
    <property type="match status" value="1"/>
</dbReference>
<dbReference type="Pfam" id="PF00296">
    <property type="entry name" value="Bac_luciferase"/>
    <property type="match status" value="1"/>
</dbReference>
<comment type="similarity">
    <text evidence="1">To bacterial alkanal monooxygenase alpha and beta chains.</text>
</comment>
<dbReference type="InterPro" id="IPR019949">
    <property type="entry name" value="CmoO-like"/>
</dbReference>
<evidence type="ECO:0000313" key="4">
    <source>
        <dbReference type="Proteomes" id="UP001203665"/>
    </source>
</evidence>
<dbReference type="EC" id="1.-.-.-" evidence="3"/>
<keyword evidence="3" id="KW-0560">Oxidoreductase</keyword>
<evidence type="ECO:0000259" key="2">
    <source>
        <dbReference type="Pfam" id="PF00296"/>
    </source>
</evidence>
<evidence type="ECO:0000313" key="3">
    <source>
        <dbReference type="EMBL" id="MCM2675784.1"/>
    </source>
</evidence>
<organism evidence="3 4">
    <name type="scientific">Alkalicoccobacillus plakortidis</name>
    <dbReference type="NCBI Taxonomy" id="444060"/>
    <lineage>
        <taxon>Bacteria</taxon>
        <taxon>Bacillati</taxon>
        <taxon>Bacillota</taxon>
        <taxon>Bacilli</taxon>
        <taxon>Bacillales</taxon>
        <taxon>Bacillaceae</taxon>
        <taxon>Alkalicoccobacillus</taxon>
    </lineage>
</organism>
<reference evidence="3" key="1">
    <citation type="submission" date="2022-06" db="EMBL/GenBank/DDBJ databases">
        <title>Alkalicoccobacillus porphyridii sp. nov., isolated from a marine red alga, Porphyridium purpureum and reclassification of Shouchella plakortidis and Shouchella gibsonii as Alkalicoccobacillus plakortidis comb. nov. and Alkalicoccobacillus gibsonii comb. nov.</title>
        <authorList>
            <person name="Kim K.H."/>
            <person name="Lee J.K."/>
            <person name="Han D.M."/>
            <person name="Baek J.H."/>
            <person name="Jeon C.O."/>
        </authorList>
    </citation>
    <scope>NUCLEOTIDE SEQUENCE</scope>
    <source>
        <strain evidence="3">DSM 19153</strain>
    </source>
</reference>